<dbReference type="PANTHER" id="PTHR30313">
    <property type="entry name" value="DNA PRIMASE"/>
    <property type="match status" value="1"/>
</dbReference>
<dbReference type="OrthoDB" id="5639125at2"/>
<evidence type="ECO:0000256" key="2">
    <source>
        <dbReference type="ARBA" id="ARBA00022771"/>
    </source>
</evidence>
<evidence type="ECO:0000256" key="3">
    <source>
        <dbReference type="ARBA" id="ARBA00022833"/>
    </source>
</evidence>
<evidence type="ECO:0000259" key="5">
    <source>
        <dbReference type="SMART" id="SM00400"/>
    </source>
</evidence>
<dbReference type="SUPFAM" id="SSF57783">
    <property type="entry name" value="Zinc beta-ribbon"/>
    <property type="match status" value="1"/>
</dbReference>
<proteinExistence type="predicted"/>
<dbReference type="PATRIC" id="fig|480.237.peg.309"/>
<dbReference type="Gene3D" id="3.90.580.10">
    <property type="entry name" value="Zinc finger, CHC2-type domain"/>
    <property type="match status" value="1"/>
</dbReference>
<dbReference type="InterPro" id="IPR002694">
    <property type="entry name" value="Znf_CHC2"/>
</dbReference>
<dbReference type="RefSeq" id="WP_064621332.1">
    <property type="nucleotide sequence ID" value="NZ_LXHC01000009.1"/>
</dbReference>
<keyword evidence="7" id="KW-1185">Reference proteome</keyword>
<feature type="region of interest" description="Disordered" evidence="4">
    <location>
        <begin position="1"/>
        <end position="106"/>
    </location>
</feature>
<dbReference type="GO" id="GO:0003899">
    <property type="term" value="F:DNA-directed RNA polymerase activity"/>
    <property type="evidence" value="ECO:0007669"/>
    <property type="project" value="InterPro"/>
</dbReference>
<keyword evidence="2" id="KW-0863">Zinc-finger</keyword>
<feature type="compositionally biased region" description="Polar residues" evidence="4">
    <location>
        <begin position="17"/>
        <end position="26"/>
    </location>
</feature>
<keyword evidence="3" id="KW-0862">Zinc</keyword>
<dbReference type="Proteomes" id="UP000078228">
    <property type="component" value="Unassembled WGS sequence"/>
</dbReference>
<gene>
    <name evidence="6" type="ORF">AO384_0734</name>
</gene>
<evidence type="ECO:0000313" key="6">
    <source>
        <dbReference type="EMBL" id="OAU97137.1"/>
    </source>
</evidence>
<dbReference type="PANTHER" id="PTHR30313:SF2">
    <property type="entry name" value="DNA PRIMASE"/>
    <property type="match status" value="1"/>
</dbReference>
<evidence type="ECO:0000313" key="7">
    <source>
        <dbReference type="Proteomes" id="UP000078228"/>
    </source>
</evidence>
<reference evidence="6 7" key="1">
    <citation type="journal article" date="2016" name="Genome Biol. Evol.">
        <title>Comparative Genomic Analyses of the Moraxella catarrhalis Serosensitive and Seroresistant Lineages Demonstrate Their Independent Evolution.</title>
        <authorList>
            <person name="Earl J.P."/>
            <person name="de Vries S.P."/>
            <person name="Ahmed A."/>
            <person name="Powell E."/>
            <person name="Schultz M.P."/>
            <person name="Hermans P.W."/>
            <person name="Hill D.J."/>
            <person name="Zhou Z."/>
            <person name="Constantinidou C.I."/>
            <person name="Hu F.Z."/>
            <person name="Bootsma H.J."/>
            <person name="Ehrlich G.D."/>
        </authorList>
    </citation>
    <scope>NUCLEOTIDE SEQUENCE [LARGE SCALE GENOMIC DNA]</scope>
    <source>
        <strain evidence="6 7">Z7542</strain>
    </source>
</reference>
<comment type="caution">
    <text evidence="6">The sequence shown here is derived from an EMBL/GenBank/DDBJ whole genome shotgun (WGS) entry which is preliminary data.</text>
</comment>
<name>A0A198UPG1_MORCA</name>
<feature type="compositionally biased region" description="Polar residues" evidence="4">
    <location>
        <begin position="47"/>
        <end position="72"/>
    </location>
</feature>
<protein>
    <recommendedName>
        <fullName evidence="5">Zinc finger CHC2-type domain-containing protein</fullName>
    </recommendedName>
</protein>
<dbReference type="InterPro" id="IPR050219">
    <property type="entry name" value="DnaG_primase"/>
</dbReference>
<dbReference type="GO" id="GO:0003677">
    <property type="term" value="F:DNA binding"/>
    <property type="evidence" value="ECO:0007669"/>
    <property type="project" value="InterPro"/>
</dbReference>
<feature type="compositionally biased region" description="Basic residues" evidence="4">
    <location>
        <begin position="90"/>
        <end position="99"/>
    </location>
</feature>
<sequence length="185" mass="20405">MTNHKPAIINPVMGQSAPFTQHQQAGNRHPANCHRHTPKKPRYAHKVQQQGKDTSQASTTPKTAQNSTNTGANKAGFGIGGNHNQPSRQHPAKSHPKQRQRADLARLPSPIDFYHTYGLTLKGGGVWRMAVCPFHDDRHPSLSINTDHGGYICHVCGASGDMVGFYMARFGVDFVQACKELDLYR</sequence>
<accession>A0A198UPG1</accession>
<dbReference type="AlphaFoldDB" id="A0A198UPG1"/>
<dbReference type="GO" id="GO:0008270">
    <property type="term" value="F:zinc ion binding"/>
    <property type="evidence" value="ECO:0007669"/>
    <property type="project" value="UniProtKB-KW"/>
</dbReference>
<evidence type="ECO:0000256" key="4">
    <source>
        <dbReference type="SAM" id="MobiDB-lite"/>
    </source>
</evidence>
<dbReference type="InterPro" id="IPR036977">
    <property type="entry name" value="DNA_primase_Znf_CHC2"/>
</dbReference>
<dbReference type="SMART" id="SM00400">
    <property type="entry name" value="ZnF_CHCC"/>
    <property type="match status" value="1"/>
</dbReference>
<feature type="domain" description="Zinc finger CHC2-type" evidence="5">
    <location>
        <begin position="128"/>
        <end position="182"/>
    </location>
</feature>
<evidence type="ECO:0000256" key="1">
    <source>
        <dbReference type="ARBA" id="ARBA00022723"/>
    </source>
</evidence>
<feature type="compositionally biased region" description="Basic residues" evidence="4">
    <location>
        <begin position="31"/>
        <end position="45"/>
    </location>
</feature>
<keyword evidence="1" id="KW-0479">Metal-binding</keyword>
<dbReference type="GO" id="GO:0005737">
    <property type="term" value="C:cytoplasm"/>
    <property type="evidence" value="ECO:0007669"/>
    <property type="project" value="TreeGrafter"/>
</dbReference>
<dbReference type="Pfam" id="PF01807">
    <property type="entry name" value="Zn_ribbon_DnaG"/>
    <property type="match status" value="1"/>
</dbReference>
<dbReference type="EMBL" id="LXHC01000009">
    <property type="protein sequence ID" value="OAU97137.1"/>
    <property type="molecule type" value="Genomic_DNA"/>
</dbReference>
<organism evidence="6 7">
    <name type="scientific">Moraxella catarrhalis</name>
    <name type="common">Branhamella catarrhalis</name>
    <dbReference type="NCBI Taxonomy" id="480"/>
    <lineage>
        <taxon>Bacteria</taxon>
        <taxon>Pseudomonadati</taxon>
        <taxon>Pseudomonadota</taxon>
        <taxon>Gammaproteobacteria</taxon>
        <taxon>Moraxellales</taxon>
        <taxon>Moraxellaceae</taxon>
        <taxon>Moraxella</taxon>
    </lineage>
</organism>
<dbReference type="GO" id="GO:0006269">
    <property type="term" value="P:DNA replication, synthesis of primer"/>
    <property type="evidence" value="ECO:0007669"/>
    <property type="project" value="TreeGrafter"/>
</dbReference>